<evidence type="ECO:0000256" key="10">
    <source>
        <dbReference type="ARBA" id="ARBA00022793"/>
    </source>
</evidence>
<dbReference type="GeneID" id="16076506"/>
<keyword evidence="18" id="KW-1185">Reference proteome</keyword>
<dbReference type="InterPro" id="IPR004467">
    <property type="entry name" value="Or_phspho_trans_dom"/>
</dbReference>
<dbReference type="InterPro" id="IPR023031">
    <property type="entry name" value="OPRT"/>
</dbReference>
<dbReference type="Gene3D" id="3.40.50.2020">
    <property type="match status" value="1"/>
</dbReference>
<dbReference type="SMART" id="SM00934">
    <property type="entry name" value="OMPdecase"/>
    <property type="match status" value="1"/>
</dbReference>
<dbReference type="FunCoup" id="F2U4W7">
    <property type="interactions" value="2042"/>
</dbReference>
<dbReference type="KEGG" id="sre:PTSG_03344"/>
<evidence type="ECO:0000256" key="11">
    <source>
        <dbReference type="ARBA" id="ARBA00022975"/>
    </source>
</evidence>
<proteinExistence type="inferred from homology"/>
<dbReference type="PROSITE" id="PS00156">
    <property type="entry name" value="OMPDECASE"/>
    <property type="match status" value="1"/>
</dbReference>
<dbReference type="Pfam" id="PF00215">
    <property type="entry name" value="OMPdecase"/>
    <property type="match status" value="1"/>
</dbReference>
<comment type="pathway">
    <text evidence="2">Pyrimidine metabolism; UMP biosynthesis via de novo pathway; UMP from orotate: step 1/2.</text>
</comment>
<dbReference type="FunFam" id="3.20.20.70:FF:000114">
    <property type="entry name" value="Decarboxylase,orotidine phosphate"/>
    <property type="match status" value="1"/>
</dbReference>
<feature type="binding site" evidence="15">
    <location>
        <position position="369"/>
    </location>
    <ligand>
        <name>substrate</name>
    </ligand>
</feature>
<evidence type="ECO:0000256" key="2">
    <source>
        <dbReference type="ARBA" id="ARBA00004889"/>
    </source>
</evidence>
<dbReference type="GO" id="GO:0004588">
    <property type="term" value="F:orotate phosphoribosyltransferase activity"/>
    <property type="evidence" value="ECO:0007669"/>
    <property type="project" value="UniProtKB-EC"/>
</dbReference>
<dbReference type="NCBIfam" id="NF010382">
    <property type="entry name" value="PRK13809.1"/>
    <property type="match status" value="1"/>
</dbReference>
<evidence type="ECO:0000256" key="12">
    <source>
        <dbReference type="ARBA" id="ARBA00023239"/>
    </source>
</evidence>
<evidence type="ECO:0000256" key="9">
    <source>
        <dbReference type="ARBA" id="ARBA00022679"/>
    </source>
</evidence>
<dbReference type="FunFam" id="3.40.50.2020:FF:000025">
    <property type="entry name" value="Uridine monophosphate synthetase"/>
    <property type="match status" value="1"/>
</dbReference>
<protein>
    <recommendedName>
        <fullName evidence="7">Uridine 5'-monophosphate synthase</fullName>
        <ecNumber evidence="5">2.4.2.10</ecNumber>
        <ecNumber evidence="6">4.1.1.23</ecNumber>
    </recommendedName>
</protein>
<dbReference type="InterPro" id="IPR011060">
    <property type="entry name" value="RibuloseP-bd_barrel"/>
</dbReference>
<feature type="binding site" evidence="15">
    <location>
        <position position="451"/>
    </location>
    <ligand>
        <name>substrate</name>
    </ligand>
</feature>
<comment type="similarity">
    <text evidence="3">In the N-terminal section; belongs to the purine/pyrimidine phosphoribosyltransferase family.</text>
</comment>
<dbReference type="EC" id="2.4.2.10" evidence="5"/>
<evidence type="ECO:0000256" key="14">
    <source>
        <dbReference type="PIRSR" id="PIRSR614732-1"/>
    </source>
</evidence>
<dbReference type="eggNOG" id="KOG1377">
    <property type="taxonomic scope" value="Eukaryota"/>
</dbReference>
<feature type="domain" description="Orotidine 5'-phosphate decarboxylase" evidence="16">
    <location>
        <begin position="250"/>
        <end position="466"/>
    </location>
</feature>
<keyword evidence="12" id="KW-0456">Lyase</keyword>
<dbReference type="PANTHER" id="PTHR19278">
    <property type="entry name" value="OROTATE PHOSPHORIBOSYLTRANSFERASE"/>
    <property type="match status" value="1"/>
</dbReference>
<dbReference type="CDD" id="cd06223">
    <property type="entry name" value="PRTases_typeI"/>
    <property type="match status" value="1"/>
</dbReference>
<dbReference type="InterPro" id="IPR013785">
    <property type="entry name" value="Aldolase_TIM"/>
</dbReference>
<evidence type="ECO:0000256" key="13">
    <source>
        <dbReference type="ARBA" id="ARBA00023268"/>
    </source>
</evidence>
<dbReference type="UniPathway" id="UPA00070">
    <property type="reaction ID" value="UER00119"/>
</dbReference>
<gene>
    <name evidence="17" type="ORF">PTSG_03344</name>
</gene>
<feature type="active site" description="For OMPdecase activity" evidence="14">
    <location>
        <position position="314"/>
    </location>
</feature>
<dbReference type="InterPro" id="IPR018089">
    <property type="entry name" value="OMPdecase_AS"/>
</dbReference>
<feature type="active site" description="For OMPdecase activity" evidence="14">
    <location>
        <position position="309"/>
    </location>
</feature>
<organism evidence="18">
    <name type="scientific">Salpingoeca rosetta (strain ATCC 50818 / BSB-021)</name>
    <dbReference type="NCBI Taxonomy" id="946362"/>
    <lineage>
        <taxon>Eukaryota</taxon>
        <taxon>Choanoflagellata</taxon>
        <taxon>Craspedida</taxon>
        <taxon>Salpingoecidae</taxon>
        <taxon>Salpingoeca</taxon>
    </lineage>
</organism>
<dbReference type="EMBL" id="GL832961">
    <property type="protein sequence ID" value="EGD82683.1"/>
    <property type="molecule type" value="Genomic_DNA"/>
</dbReference>
<dbReference type="AlphaFoldDB" id="F2U4W7"/>
<dbReference type="GO" id="GO:0004590">
    <property type="term" value="F:orotidine-5'-phosphate decarboxylase activity"/>
    <property type="evidence" value="ECO:0007669"/>
    <property type="project" value="UniProtKB-EC"/>
</dbReference>
<evidence type="ECO:0000259" key="16">
    <source>
        <dbReference type="SMART" id="SM00934"/>
    </source>
</evidence>
<dbReference type="RefSeq" id="XP_004995919.1">
    <property type="nucleotide sequence ID" value="XM_004995862.1"/>
</dbReference>
<evidence type="ECO:0000256" key="7">
    <source>
        <dbReference type="ARBA" id="ARBA00015047"/>
    </source>
</evidence>
<dbReference type="EC" id="4.1.1.23" evidence="6"/>
<feature type="binding site" evidence="15">
    <location>
        <position position="430"/>
    </location>
    <ligand>
        <name>substrate</name>
    </ligand>
</feature>
<dbReference type="PANTHER" id="PTHR19278:SF9">
    <property type="entry name" value="URIDINE 5'-MONOPHOSPHATE SYNTHASE"/>
    <property type="match status" value="1"/>
</dbReference>
<reference evidence="17" key="1">
    <citation type="submission" date="2009-08" db="EMBL/GenBank/DDBJ databases">
        <title>Annotation of Salpingoeca rosetta.</title>
        <authorList>
            <consortium name="The Broad Institute Genome Sequencing Platform"/>
            <person name="Russ C."/>
            <person name="Cuomo C."/>
            <person name="Burger G."/>
            <person name="Gray M.W."/>
            <person name="Holland P.W.H."/>
            <person name="King N."/>
            <person name="Lang F.B.F."/>
            <person name="Roger A.J."/>
            <person name="Ruiz-Trillo I."/>
            <person name="Young S.K."/>
            <person name="Zeng Q."/>
            <person name="Gargeya S."/>
            <person name="Alvarado L."/>
            <person name="Berlin A."/>
            <person name="Chapman S.B."/>
            <person name="Chen Z."/>
            <person name="Freedman E."/>
            <person name="Gellesch M."/>
            <person name="Goldberg J."/>
            <person name="Griggs A."/>
            <person name="Gujja S."/>
            <person name="Heilman E."/>
            <person name="Heiman D."/>
            <person name="Howarth C."/>
            <person name="Mehta T."/>
            <person name="Neiman D."/>
            <person name="Pearson M."/>
            <person name="Roberts A."/>
            <person name="Saif S."/>
            <person name="Shea T."/>
            <person name="Shenoy N."/>
            <person name="Sisk P."/>
            <person name="Stolte C."/>
            <person name="Sykes S."/>
            <person name="White J."/>
            <person name="Yandava C."/>
            <person name="Haas B."/>
            <person name="Nusbaum C."/>
            <person name="Birren B."/>
        </authorList>
    </citation>
    <scope>NUCLEOTIDE SEQUENCE [LARGE SCALE GENOMIC DNA]</scope>
    <source>
        <strain evidence="17">ATCC 50818</strain>
    </source>
</reference>
<dbReference type="HAMAP" id="MF_01208">
    <property type="entry name" value="PyrE"/>
    <property type="match status" value="1"/>
</dbReference>
<evidence type="ECO:0000256" key="6">
    <source>
        <dbReference type="ARBA" id="ARBA00012321"/>
    </source>
</evidence>
<dbReference type="GO" id="GO:0006207">
    <property type="term" value="P:'de novo' pyrimidine nucleobase biosynthetic process"/>
    <property type="evidence" value="ECO:0007669"/>
    <property type="project" value="InterPro"/>
</dbReference>
<keyword evidence="11" id="KW-0665">Pyrimidine biosynthesis</keyword>
<dbReference type="SUPFAM" id="SSF53271">
    <property type="entry name" value="PRTase-like"/>
    <property type="match status" value="1"/>
</dbReference>
<comment type="similarity">
    <text evidence="4">In the C-terminal section; belongs to the OMP decarboxylase family.</text>
</comment>
<dbReference type="Gene3D" id="3.20.20.70">
    <property type="entry name" value="Aldolase class I"/>
    <property type="match status" value="1"/>
</dbReference>
<keyword evidence="8" id="KW-0328">Glycosyltransferase</keyword>
<feature type="active site" description="For OMPdecase activity" evidence="14">
    <location>
        <position position="311"/>
    </location>
</feature>
<comment type="pathway">
    <text evidence="1">Pyrimidine metabolism; UMP biosynthesis via de novo pathway; UMP from orotate: step 2/2.</text>
</comment>
<evidence type="ECO:0000256" key="4">
    <source>
        <dbReference type="ARBA" id="ARBA00009769"/>
    </source>
</evidence>
<feature type="binding site" evidence="15">
    <location>
        <position position="450"/>
    </location>
    <ligand>
        <name>substrate</name>
    </ligand>
</feature>
<dbReference type="NCBIfam" id="TIGR00336">
    <property type="entry name" value="pyrE"/>
    <property type="match status" value="1"/>
</dbReference>
<dbReference type="OrthoDB" id="10263753at2759"/>
<dbReference type="InterPro" id="IPR000836">
    <property type="entry name" value="PRTase_dom"/>
</dbReference>
<feature type="binding site" evidence="15">
    <location>
        <position position="256"/>
    </location>
    <ligand>
        <name>substrate</name>
    </ligand>
</feature>
<dbReference type="InterPro" id="IPR001754">
    <property type="entry name" value="OMPdeCOase_dom"/>
</dbReference>
<evidence type="ECO:0000256" key="3">
    <source>
        <dbReference type="ARBA" id="ARBA00006221"/>
    </source>
</evidence>
<evidence type="ECO:0000313" key="17">
    <source>
        <dbReference type="EMBL" id="EGD82683.1"/>
    </source>
</evidence>
<evidence type="ECO:0000313" key="18">
    <source>
        <dbReference type="Proteomes" id="UP000007799"/>
    </source>
</evidence>
<keyword evidence="10" id="KW-0210">Decarboxylase</keyword>
<accession>F2U4W7</accession>
<feature type="binding site" evidence="15">
    <location>
        <position position="278"/>
    </location>
    <ligand>
        <name>substrate</name>
    </ligand>
</feature>
<dbReference type="InterPro" id="IPR014732">
    <property type="entry name" value="OMPdecase"/>
</dbReference>
<evidence type="ECO:0000256" key="5">
    <source>
        <dbReference type="ARBA" id="ARBA00011971"/>
    </source>
</evidence>
<dbReference type="Proteomes" id="UP000007799">
    <property type="component" value="Unassembled WGS sequence"/>
</dbReference>
<dbReference type="OMA" id="SAKHVCG"/>
<dbReference type="InParanoid" id="F2U4W7"/>
<name>F2U4W7_SALR5</name>
<dbReference type="CDD" id="cd04725">
    <property type="entry name" value="OMP_decarboxylase_like"/>
    <property type="match status" value="1"/>
</dbReference>
<dbReference type="NCBIfam" id="TIGR01740">
    <property type="entry name" value="pyrF"/>
    <property type="match status" value="1"/>
</dbReference>
<keyword evidence="9" id="KW-0808">Transferase</keyword>
<keyword evidence="13" id="KW-0511">Multifunctional enzyme</keyword>
<dbReference type="STRING" id="946362.F2U4W7"/>
<evidence type="ECO:0000256" key="15">
    <source>
        <dbReference type="PIRSR" id="PIRSR614732-2"/>
    </source>
</evidence>
<dbReference type="InterPro" id="IPR029057">
    <property type="entry name" value="PRTase-like"/>
</dbReference>
<dbReference type="GO" id="GO:0044205">
    <property type="term" value="P:'de novo' UMP biosynthetic process"/>
    <property type="evidence" value="ECO:0007669"/>
    <property type="project" value="UniProtKB-UniPathway"/>
</dbReference>
<evidence type="ECO:0000256" key="1">
    <source>
        <dbReference type="ARBA" id="ARBA00004861"/>
    </source>
</evidence>
<sequence>MDEEARKALVLRLFDIGAVKFGTFTLKSGIESPVYVDLRVLVSHPDVLDQVANALLSAVSSVEYDTLCGVPYTALPFATLMSSKTGKPMLMRRKEVKAYGTKKMIEGVITPGQRCLIVEDLVTSGLSVFETVEPLEREQLIVNDVVVLLDRGQGGRKNIETRGKNLRSVLTLAQVLDVLVAAGKVDTVTADRVTAFIRDNQVTVTDKLEAQVLPTKKAKLQRTPFEDRAKLCKNAVGVALFSLMARKKTNLCVAADVVEAKALLDLADAVGPQICVLKTHCDIVRDWTDETGTQLRFLADKHDFLIFEDRKFADIGNTVVQQCSGGVHRIASWAHFTNAHALPGDGIVDGLRTAAGVENHGLLLLAQMSSAGNLLNKEYTSACVEMAKRHTDFVFGFISQERVIEGSEGDAFVYMTPGVKLSQEGDGLGQQYNTPTAVIADRNSDIIIVGRGIYKSDNPAATAAIYRKQAWDALA</sequence>
<dbReference type="SUPFAM" id="SSF51366">
    <property type="entry name" value="Ribulose-phoshate binding barrel"/>
    <property type="match status" value="1"/>
</dbReference>
<evidence type="ECO:0000256" key="8">
    <source>
        <dbReference type="ARBA" id="ARBA00022676"/>
    </source>
</evidence>